<dbReference type="InterPro" id="IPR004276">
    <property type="entry name" value="GlycoTrans_28_N"/>
</dbReference>
<dbReference type="GO" id="GO:0008194">
    <property type="term" value="F:UDP-glycosyltransferase activity"/>
    <property type="evidence" value="ECO:0007669"/>
    <property type="project" value="InterPro"/>
</dbReference>
<dbReference type="InterPro" id="IPR002213">
    <property type="entry name" value="UDP_glucos_trans"/>
</dbReference>
<reference evidence="3 4" key="1">
    <citation type="submission" date="2019-02" db="EMBL/GenBank/DDBJ databases">
        <title>Deep-cultivation of Planctomycetes and their phenomic and genomic characterization uncovers novel biology.</title>
        <authorList>
            <person name="Wiegand S."/>
            <person name="Jogler M."/>
            <person name="Boedeker C."/>
            <person name="Pinto D."/>
            <person name="Vollmers J."/>
            <person name="Rivas-Marin E."/>
            <person name="Kohn T."/>
            <person name="Peeters S.H."/>
            <person name="Heuer A."/>
            <person name="Rast P."/>
            <person name="Oberbeckmann S."/>
            <person name="Bunk B."/>
            <person name="Jeske O."/>
            <person name="Meyerdierks A."/>
            <person name="Storesund J.E."/>
            <person name="Kallscheuer N."/>
            <person name="Luecker S."/>
            <person name="Lage O.M."/>
            <person name="Pohl T."/>
            <person name="Merkel B.J."/>
            <person name="Hornburger P."/>
            <person name="Mueller R.-W."/>
            <person name="Bruemmer F."/>
            <person name="Labrenz M."/>
            <person name="Spormann A.M."/>
            <person name="Op Den Camp H."/>
            <person name="Overmann J."/>
            <person name="Amann R."/>
            <person name="Jetten M.S.M."/>
            <person name="Mascher T."/>
            <person name="Medema M.H."/>
            <person name="Devos D.P."/>
            <person name="Kaster A.-K."/>
            <person name="Ovreas L."/>
            <person name="Rohde M."/>
            <person name="Galperin M.Y."/>
            <person name="Jogler C."/>
        </authorList>
    </citation>
    <scope>NUCLEOTIDE SEQUENCE [LARGE SCALE GENOMIC DNA]</scope>
    <source>
        <strain evidence="3 4">Mal64</strain>
    </source>
</reference>
<evidence type="ECO:0000259" key="2">
    <source>
        <dbReference type="Pfam" id="PF06722"/>
    </source>
</evidence>
<dbReference type="AlphaFoldDB" id="A0A5C5ZHB7"/>
<keyword evidence="3" id="KW-0808">Transferase</keyword>
<accession>A0A5C5ZHB7</accession>
<dbReference type="InterPro" id="IPR010610">
    <property type="entry name" value="EryCIII-like_C"/>
</dbReference>
<dbReference type="CDD" id="cd03784">
    <property type="entry name" value="GT1_Gtf-like"/>
    <property type="match status" value="1"/>
</dbReference>
<dbReference type="EMBL" id="SJPQ01000005">
    <property type="protein sequence ID" value="TWT86271.1"/>
    <property type="molecule type" value="Genomic_DNA"/>
</dbReference>
<keyword evidence="4" id="KW-1185">Reference proteome</keyword>
<comment type="caution">
    <text evidence="3">The sequence shown here is derived from an EMBL/GenBank/DDBJ whole genome shotgun (WGS) entry which is preliminary data.</text>
</comment>
<dbReference type="PANTHER" id="PTHR48050">
    <property type="entry name" value="STEROL 3-BETA-GLUCOSYLTRANSFERASE"/>
    <property type="match status" value="1"/>
</dbReference>
<dbReference type="Pfam" id="PF03033">
    <property type="entry name" value="Glyco_transf_28"/>
    <property type="match status" value="1"/>
</dbReference>
<protein>
    <submittedName>
        <fullName evidence="3">MurG-like transferase</fullName>
        <ecNumber evidence="3">2.4.1.-</ecNumber>
    </submittedName>
</protein>
<dbReference type="Pfam" id="PF06722">
    <property type="entry name" value="EryCIII-like_C"/>
    <property type="match status" value="1"/>
</dbReference>
<organism evidence="3 4">
    <name type="scientific">Pseudobythopirellula maris</name>
    <dbReference type="NCBI Taxonomy" id="2527991"/>
    <lineage>
        <taxon>Bacteria</taxon>
        <taxon>Pseudomonadati</taxon>
        <taxon>Planctomycetota</taxon>
        <taxon>Planctomycetia</taxon>
        <taxon>Pirellulales</taxon>
        <taxon>Lacipirellulaceae</taxon>
        <taxon>Pseudobythopirellula</taxon>
    </lineage>
</organism>
<dbReference type="SUPFAM" id="SSF53756">
    <property type="entry name" value="UDP-Glycosyltransferase/glycogen phosphorylase"/>
    <property type="match status" value="1"/>
</dbReference>
<dbReference type="GO" id="GO:0005975">
    <property type="term" value="P:carbohydrate metabolic process"/>
    <property type="evidence" value="ECO:0007669"/>
    <property type="project" value="InterPro"/>
</dbReference>
<dbReference type="GO" id="GO:0016758">
    <property type="term" value="F:hexosyltransferase activity"/>
    <property type="evidence" value="ECO:0007669"/>
    <property type="project" value="InterPro"/>
</dbReference>
<name>A0A5C5ZHB7_9BACT</name>
<gene>
    <name evidence="3" type="ORF">Mal64_38110</name>
</gene>
<dbReference type="GO" id="GO:0033072">
    <property type="term" value="P:vancomycin biosynthetic process"/>
    <property type="evidence" value="ECO:0007669"/>
    <property type="project" value="UniProtKB-ARBA"/>
</dbReference>
<dbReference type="Gene3D" id="3.40.50.2000">
    <property type="entry name" value="Glycogen Phosphorylase B"/>
    <property type="match status" value="2"/>
</dbReference>
<proteinExistence type="predicted"/>
<feature type="domain" description="Glycosyltransferase family 28 N-terminal" evidence="1">
    <location>
        <begin position="4"/>
        <end position="86"/>
    </location>
</feature>
<evidence type="ECO:0000313" key="4">
    <source>
        <dbReference type="Proteomes" id="UP000315440"/>
    </source>
</evidence>
<dbReference type="InterPro" id="IPR050426">
    <property type="entry name" value="Glycosyltransferase_28"/>
</dbReference>
<keyword evidence="3" id="KW-0328">Glycosyltransferase</keyword>
<dbReference type="Proteomes" id="UP000315440">
    <property type="component" value="Unassembled WGS sequence"/>
</dbReference>
<evidence type="ECO:0000259" key="1">
    <source>
        <dbReference type="Pfam" id="PF03033"/>
    </source>
</evidence>
<dbReference type="EC" id="2.4.1.-" evidence="3"/>
<evidence type="ECO:0000313" key="3">
    <source>
        <dbReference type="EMBL" id="TWT86271.1"/>
    </source>
</evidence>
<sequence>MLCLLTALGSYGDVYPVIKLGAALAERGHRVKLLANPYFAEPIERAGLELVPVSTPEAYERLTHDRRLWHPLLGLRVIFRWAATEAMPDIYQALERLHEPGETVIGAHPLDFASRVAAEALGANVTSIVYAPMTVWSDDSPPRLPGGLAGLGWPRWWNRMMLTVGELLVERRSITGRINAFRAQKGLGRIGRVYPDWAFGTGHTLCLYPEWFGPTPIDLPGEFDTSGFPLGGEPDAPLDAGLEAFLQAGDAPIVFTPGTANRAGRAFFAAALDACRRLGARGVLLTKYPEQLPDPLPDYAHWASLAPLGPLLSRSAAFVHHGGIGSSAQGLAAGAPQLIQPMAFDQLDNAHRLIELGVAEELLPRAFTGAAVAAALSRLLGSTDTARQCEDLAARCDSKAALDEACESLERRVGIPTTPAKPVTKHLAATFAKLA</sequence>
<feature type="domain" description="Erythromycin biosynthesis protein CIII-like C-terminal" evidence="2">
    <location>
        <begin position="295"/>
        <end position="401"/>
    </location>
</feature>
<dbReference type="PANTHER" id="PTHR48050:SF13">
    <property type="entry name" value="STEROL 3-BETA-GLUCOSYLTRANSFERASE UGT80A2"/>
    <property type="match status" value="1"/>
</dbReference>
<dbReference type="RefSeq" id="WP_146403265.1">
    <property type="nucleotide sequence ID" value="NZ_SJPQ01000005.1"/>
</dbReference>
<dbReference type="OrthoDB" id="9805366at2"/>